<keyword evidence="1" id="KW-1133">Transmembrane helix</keyword>
<dbReference type="VEuPathDB" id="TriTrypDB:Lsey_0115_0020"/>
<keyword evidence="3" id="KW-1185">Reference proteome</keyword>
<feature type="transmembrane region" description="Helical" evidence="1">
    <location>
        <begin position="325"/>
        <end position="343"/>
    </location>
</feature>
<dbReference type="Proteomes" id="UP000038009">
    <property type="component" value="Unassembled WGS sequence"/>
</dbReference>
<evidence type="ECO:0000313" key="2">
    <source>
        <dbReference type="EMBL" id="KPI86794.1"/>
    </source>
</evidence>
<gene>
    <name evidence="2" type="ORF">ABL78_4118</name>
</gene>
<proteinExistence type="predicted"/>
<protein>
    <submittedName>
        <fullName evidence="2">Uncharacterized protein</fullName>
    </submittedName>
</protein>
<keyword evidence="1" id="KW-0812">Transmembrane</keyword>
<sequence length="344" mass="35940">MRRLYLSKSTEKIRASIGPSILVGQRSLLSVSSSVGAALYTVYVVAECVPCEGASVLEEQVECLERVLPFGVEVLGVSGSASEVADLVAQLHNFESKELVSVVHGDGHDKSRSCHLVSTPSNGVAVAESEVAFVEVRLALHSCETHLPFLVSSQGGSHTVVDGEGCLPLQKCVPFCTTGAQLAQLGAAASTLRIHVVLDPAFVSAKGLYDILRRQINDAIAAGTTRLVEVQSHNAHISYCCRVESDAASDTKELSSETLQEVFEMIEDATGAAVQHSDMRGCTSGASEKKASAGLCADAVPPSLPPPTAAQGTSAVKLQTGDETLLLFLGAAIVAIGVLVAMVW</sequence>
<evidence type="ECO:0000313" key="3">
    <source>
        <dbReference type="Proteomes" id="UP000038009"/>
    </source>
</evidence>
<dbReference type="EMBL" id="LJSK01000115">
    <property type="protein sequence ID" value="KPI86794.1"/>
    <property type="molecule type" value="Genomic_DNA"/>
</dbReference>
<accession>A0A0N1HX16</accession>
<keyword evidence="1" id="KW-0472">Membrane</keyword>
<dbReference type="OMA" id="HNAHLSY"/>
<reference evidence="2 3" key="1">
    <citation type="journal article" date="2015" name="PLoS Pathog.">
        <title>Leptomonas seymouri: Adaptations to the Dixenous Life Cycle Analyzed by Genome Sequencing, Transcriptome Profiling and Co-infection with Leishmania donovani.</title>
        <authorList>
            <person name="Kraeva N."/>
            <person name="Butenko A."/>
            <person name="Hlavacova J."/>
            <person name="Kostygov A."/>
            <person name="Myskova J."/>
            <person name="Grybchuk D."/>
            <person name="Lestinova T."/>
            <person name="Votypka J."/>
            <person name="Volf P."/>
            <person name="Opperdoes F."/>
            <person name="Flegontov P."/>
            <person name="Lukes J."/>
            <person name="Yurchenko V."/>
        </authorList>
    </citation>
    <scope>NUCLEOTIDE SEQUENCE [LARGE SCALE GENOMIC DNA]</scope>
    <source>
        <strain evidence="2 3">ATCC 30220</strain>
    </source>
</reference>
<comment type="caution">
    <text evidence="2">The sequence shown here is derived from an EMBL/GenBank/DDBJ whole genome shotgun (WGS) entry which is preliminary data.</text>
</comment>
<dbReference type="AlphaFoldDB" id="A0A0N1HX16"/>
<name>A0A0N1HX16_LEPSE</name>
<evidence type="ECO:0000256" key="1">
    <source>
        <dbReference type="SAM" id="Phobius"/>
    </source>
</evidence>
<dbReference type="OrthoDB" id="272507at2759"/>
<organism evidence="2 3">
    <name type="scientific">Leptomonas seymouri</name>
    <dbReference type="NCBI Taxonomy" id="5684"/>
    <lineage>
        <taxon>Eukaryota</taxon>
        <taxon>Discoba</taxon>
        <taxon>Euglenozoa</taxon>
        <taxon>Kinetoplastea</taxon>
        <taxon>Metakinetoplastina</taxon>
        <taxon>Trypanosomatida</taxon>
        <taxon>Trypanosomatidae</taxon>
        <taxon>Leishmaniinae</taxon>
        <taxon>Leptomonas</taxon>
    </lineage>
</organism>